<evidence type="ECO:0000256" key="1">
    <source>
        <dbReference type="SAM" id="MobiDB-lite"/>
    </source>
</evidence>
<protein>
    <submittedName>
        <fullName evidence="3">RES domain-containing protein</fullName>
    </submittedName>
</protein>
<dbReference type="InterPro" id="IPR014914">
    <property type="entry name" value="RES_dom"/>
</dbReference>
<comment type="caution">
    <text evidence="3">The sequence shown here is derived from an EMBL/GenBank/DDBJ whole genome shotgun (WGS) entry which is preliminary data.</text>
</comment>
<evidence type="ECO:0000259" key="2">
    <source>
        <dbReference type="SMART" id="SM00953"/>
    </source>
</evidence>
<reference evidence="3 4" key="1">
    <citation type="submission" date="2019-05" db="EMBL/GenBank/DDBJ databases">
        <authorList>
            <person name="Pankratov T."/>
            <person name="Grouzdev D."/>
        </authorList>
    </citation>
    <scope>NUCLEOTIDE SEQUENCE [LARGE SCALE GENOMIC DNA]</scope>
    <source>
        <strain evidence="3 4">KEBCLARHB70R</strain>
    </source>
</reference>
<dbReference type="Pfam" id="PF08808">
    <property type="entry name" value="RES"/>
    <property type="match status" value="1"/>
</dbReference>
<proteinExistence type="predicted"/>
<feature type="region of interest" description="Disordered" evidence="1">
    <location>
        <begin position="16"/>
        <end position="37"/>
    </location>
</feature>
<dbReference type="Proteomes" id="UP000305654">
    <property type="component" value="Unassembled WGS sequence"/>
</dbReference>
<dbReference type="SMART" id="SM00953">
    <property type="entry name" value="RES"/>
    <property type="match status" value="1"/>
</dbReference>
<name>A0A5R9JDS0_9PROT</name>
<dbReference type="OrthoDB" id="9789501at2"/>
<sequence>MDGALAVGAVAGTWRQAAGRSHGHHGRPGHRLDGSGTGGKWRLRLSVTVWRIATDTPDYEADDLSGAGAERTGGRWNEAGAPMVYTSETQALACLETIVHLNTGGLPLNRFLVSITIPEAIWMAARVETSASVPAGWDAEPAGRASIRFGTIWSRSRASALLRVPSIIVPDECNVLINPLHPDTPGIRAVKMRRWLYDPRLQRF</sequence>
<gene>
    <name evidence="3" type="ORF">FE263_00600</name>
</gene>
<dbReference type="EMBL" id="VCDI01000001">
    <property type="protein sequence ID" value="TLU73771.1"/>
    <property type="molecule type" value="Genomic_DNA"/>
</dbReference>
<organism evidence="3 4">
    <name type="scientific">Lichenicoccus roseus</name>
    <dbReference type="NCBI Taxonomy" id="2683649"/>
    <lineage>
        <taxon>Bacteria</taxon>
        <taxon>Pseudomonadati</taxon>
        <taxon>Pseudomonadota</taxon>
        <taxon>Alphaproteobacteria</taxon>
        <taxon>Acetobacterales</taxon>
        <taxon>Acetobacteraceae</taxon>
        <taxon>Lichenicoccus</taxon>
    </lineage>
</organism>
<evidence type="ECO:0000313" key="4">
    <source>
        <dbReference type="Proteomes" id="UP000305654"/>
    </source>
</evidence>
<accession>A0A5R9JDS0</accession>
<dbReference type="AlphaFoldDB" id="A0A5R9JDS0"/>
<evidence type="ECO:0000313" key="3">
    <source>
        <dbReference type="EMBL" id="TLU73771.1"/>
    </source>
</evidence>
<keyword evidence="4" id="KW-1185">Reference proteome</keyword>
<feature type="domain" description="RES" evidence="2">
    <location>
        <begin position="63"/>
        <end position="191"/>
    </location>
</feature>